<protein>
    <submittedName>
        <fullName evidence="2">Uncharacterized protein</fullName>
    </submittedName>
</protein>
<evidence type="ECO:0000313" key="3">
    <source>
        <dbReference type="Proteomes" id="UP001472677"/>
    </source>
</evidence>
<name>A0ABR2F9T0_9ROSI</name>
<gene>
    <name evidence="2" type="ORF">V6N12_062755</name>
</gene>
<evidence type="ECO:0000256" key="1">
    <source>
        <dbReference type="SAM" id="MobiDB-lite"/>
    </source>
</evidence>
<keyword evidence="3" id="KW-1185">Reference proteome</keyword>
<evidence type="ECO:0000313" key="2">
    <source>
        <dbReference type="EMBL" id="KAK8575078.1"/>
    </source>
</evidence>
<accession>A0ABR2F9T0</accession>
<dbReference type="EMBL" id="JBBPBM010000007">
    <property type="protein sequence ID" value="KAK8575078.1"/>
    <property type="molecule type" value="Genomic_DNA"/>
</dbReference>
<feature type="compositionally biased region" description="Polar residues" evidence="1">
    <location>
        <begin position="12"/>
        <end position="22"/>
    </location>
</feature>
<feature type="region of interest" description="Disordered" evidence="1">
    <location>
        <begin position="1"/>
        <end position="33"/>
    </location>
</feature>
<comment type="caution">
    <text evidence="2">The sequence shown here is derived from an EMBL/GenBank/DDBJ whole genome shotgun (WGS) entry which is preliminary data.</text>
</comment>
<sequence length="89" mass="9655">MLGMGQKLMGRGSTSMDRPSQANKDRVLNLGRKGLVTQPADPFGFRLGKNGEGYGAPTTEFYSSTLKIRILRLWSPATIKSRTGVPEVG</sequence>
<reference evidence="2 3" key="1">
    <citation type="journal article" date="2024" name="G3 (Bethesda)">
        <title>Genome assembly of Hibiscus sabdariffa L. provides insights into metabolisms of medicinal natural products.</title>
        <authorList>
            <person name="Kim T."/>
        </authorList>
    </citation>
    <scope>NUCLEOTIDE SEQUENCE [LARGE SCALE GENOMIC DNA]</scope>
    <source>
        <strain evidence="2">TK-2024</strain>
        <tissue evidence="2">Old leaves</tissue>
    </source>
</reference>
<proteinExistence type="predicted"/>
<dbReference type="Proteomes" id="UP001472677">
    <property type="component" value="Unassembled WGS sequence"/>
</dbReference>
<organism evidence="2 3">
    <name type="scientific">Hibiscus sabdariffa</name>
    <name type="common">roselle</name>
    <dbReference type="NCBI Taxonomy" id="183260"/>
    <lineage>
        <taxon>Eukaryota</taxon>
        <taxon>Viridiplantae</taxon>
        <taxon>Streptophyta</taxon>
        <taxon>Embryophyta</taxon>
        <taxon>Tracheophyta</taxon>
        <taxon>Spermatophyta</taxon>
        <taxon>Magnoliopsida</taxon>
        <taxon>eudicotyledons</taxon>
        <taxon>Gunneridae</taxon>
        <taxon>Pentapetalae</taxon>
        <taxon>rosids</taxon>
        <taxon>malvids</taxon>
        <taxon>Malvales</taxon>
        <taxon>Malvaceae</taxon>
        <taxon>Malvoideae</taxon>
        <taxon>Hibiscus</taxon>
    </lineage>
</organism>